<accession>H0E0N7</accession>
<protein>
    <submittedName>
        <fullName evidence="2">Uncharacterized protein</fullName>
    </submittedName>
</protein>
<dbReference type="RefSeq" id="WP_007570199.1">
    <property type="nucleotide sequence ID" value="NZ_AGUD01000011.1"/>
</dbReference>
<dbReference type="AlphaFoldDB" id="H0E0N7"/>
<evidence type="ECO:0000313" key="3">
    <source>
        <dbReference type="Proteomes" id="UP000005143"/>
    </source>
</evidence>
<dbReference type="Proteomes" id="UP000005143">
    <property type="component" value="Unassembled WGS sequence"/>
</dbReference>
<comment type="caution">
    <text evidence="2">The sequence shown here is derived from an EMBL/GenBank/DDBJ whole genome shotgun (WGS) entry which is preliminary data.</text>
</comment>
<keyword evidence="3" id="KW-1185">Reference proteome</keyword>
<sequence length="52" mass="5490">MTPPVGHVAGVPFEELLLAFAPALAAVGGAALATARGAAGRWRIPRRRRTRR</sequence>
<reference evidence="2 3" key="1">
    <citation type="journal article" date="2013" name="Biodegradation">
        <title>Quantitative proteomic analysis of ibuprofen-degrading Patulibacter sp. strain I11.</title>
        <authorList>
            <person name="Almeida B."/>
            <person name="Kjeldal H."/>
            <person name="Lolas I."/>
            <person name="Knudsen A.D."/>
            <person name="Carvalho G."/>
            <person name="Nielsen K.L."/>
            <person name="Barreto Crespo M.T."/>
            <person name="Stensballe A."/>
            <person name="Nielsen J.L."/>
        </authorList>
    </citation>
    <scope>NUCLEOTIDE SEQUENCE [LARGE SCALE GENOMIC DNA]</scope>
    <source>
        <strain evidence="2 3">I11</strain>
    </source>
</reference>
<keyword evidence="1" id="KW-0812">Transmembrane</keyword>
<organism evidence="2 3">
    <name type="scientific">Patulibacter medicamentivorans</name>
    <dbReference type="NCBI Taxonomy" id="1097667"/>
    <lineage>
        <taxon>Bacteria</taxon>
        <taxon>Bacillati</taxon>
        <taxon>Actinomycetota</taxon>
        <taxon>Thermoleophilia</taxon>
        <taxon>Solirubrobacterales</taxon>
        <taxon>Patulibacteraceae</taxon>
        <taxon>Patulibacter</taxon>
    </lineage>
</organism>
<dbReference type="EMBL" id="AGUD01000011">
    <property type="protein sequence ID" value="EHN12771.1"/>
    <property type="molecule type" value="Genomic_DNA"/>
</dbReference>
<keyword evidence="1" id="KW-0472">Membrane</keyword>
<evidence type="ECO:0000313" key="2">
    <source>
        <dbReference type="EMBL" id="EHN12771.1"/>
    </source>
</evidence>
<name>H0E0N7_9ACTN</name>
<keyword evidence="1" id="KW-1133">Transmembrane helix</keyword>
<feature type="transmembrane region" description="Helical" evidence="1">
    <location>
        <begin position="16"/>
        <end position="39"/>
    </location>
</feature>
<gene>
    <name evidence="2" type="ORF">PAI11_03450</name>
</gene>
<proteinExistence type="predicted"/>
<evidence type="ECO:0000256" key="1">
    <source>
        <dbReference type="SAM" id="Phobius"/>
    </source>
</evidence>